<organism evidence="3 4">
    <name type="scientific">Pendulispora albinea</name>
    <dbReference type="NCBI Taxonomy" id="2741071"/>
    <lineage>
        <taxon>Bacteria</taxon>
        <taxon>Pseudomonadati</taxon>
        <taxon>Myxococcota</taxon>
        <taxon>Myxococcia</taxon>
        <taxon>Myxococcales</taxon>
        <taxon>Sorangiineae</taxon>
        <taxon>Pendulisporaceae</taxon>
        <taxon>Pendulispora</taxon>
    </lineage>
</organism>
<name>A0ABZ2LK38_9BACT</name>
<gene>
    <name evidence="3" type="ORF">LZC94_26000</name>
</gene>
<evidence type="ECO:0000313" key="4">
    <source>
        <dbReference type="Proteomes" id="UP001370348"/>
    </source>
</evidence>
<comment type="similarity">
    <text evidence="1">Belongs to the Rpn/YhgA-like nuclease family.</text>
</comment>
<dbReference type="EMBL" id="CP089984">
    <property type="protein sequence ID" value="WXB11313.1"/>
    <property type="molecule type" value="Genomic_DNA"/>
</dbReference>
<evidence type="ECO:0000256" key="1">
    <source>
        <dbReference type="ARBA" id="ARBA00009787"/>
    </source>
</evidence>
<evidence type="ECO:0000259" key="2">
    <source>
        <dbReference type="Pfam" id="PF04754"/>
    </source>
</evidence>
<dbReference type="RefSeq" id="WP_394820928.1">
    <property type="nucleotide sequence ID" value="NZ_CP089984.1"/>
</dbReference>
<dbReference type="PANTHER" id="PTHR34611">
    <property type="match status" value="1"/>
</dbReference>
<keyword evidence="4" id="KW-1185">Reference proteome</keyword>
<dbReference type="NCBIfam" id="TIGR01784">
    <property type="entry name" value="T_den_put_tspse"/>
    <property type="match status" value="1"/>
</dbReference>
<reference evidence="3 4" key="1">
    <citation type="submission" date="2021-12" db="EMBL/GenBank/DDBJ databases">
        <title>Discovery of the Pendulisporaceae a myxobacterial family with distinct sporulation behavior and unique specialized metabolism.</title>
        <authorList>
            <person name="Garcia R."/>
            <person name="Popoff A."/>
            <person name="Bader C.D."/>
            <person name="Loehr J."/>
            <person name="Walesch S."/>
            <person name="Walt C."/>
            <person name="Boldt J."/>
            <person name="Bunk B."/>
            <person name="Haeckl F.J.F.P.J."/>
            <person name="Gunesch A.P."/>
            <person name="Birkelbach J."/>
            <person name="Nuebel U."/>
            <person name="Pietschmann T."/>
            <person name="Bach T."/>
            <person name="Mueller R."/>
        </authorList>
    </citation>
    <scope>NUCLEOTIDE SEQUENCE [LARGE SCALE GENOMIC DNA]</scope>
    <source>
        <strain evidence="3 4">MSr11954</strain>
    </source>
</reference>
<dbReference type="InterPro" id="IPR006842">
    <property type="entry name" value="Transposase_31"/>
</dbReference>
<dbReference type="Proteomes" id="UP001370348">
    <property type="component" value="Chromosome"/>
</dbReference>
<protein>
    <submittedName>
        <fullName evidence="3">Rpn family recombination-promoting nuclease/putative transposase</fullName>
    </submittedName>
</protein>
<evidence type="ECO:0000313" key="3">
    <source>
        <dbReference type="EMBL" id="WXB11313.1"/>
    </source>
</evidence>
<proteinExistence type="inferred from homology"/>
<dbReference type="PANTHER" id="PTHR34611:SF2">
    <property type="entry name" value="INACTIVE RECOMBINATION-PROMOTING NUCLEASE-LIKE PROTEIN RPNE-RELATED"/>
    <property type="match status" value="1"/>
</dbReference>
<dbReference type="Pfam" id="PF04754">
    <property type="entry name" value="Transposase_31"/>
    <property type="match status" value="1"/>
</dbReference>
<sequence>MTTKSPHDALFKAAFGRSDIARSELETVLPPALRERLDLRSLELQPGSFVDEELESTHSDLLYETRTVCDVPALVYVLFEHQSSFDAQIPFRLLRYAVRVWNRWLVKHPGNGTKLPILVSVVLHHGAKGWRGRPDFASVLDANPDTIEATRPYVPHFDFVLDDLASLPLETLATRTLHVLGRLVQIAFWTSRSTERFEQAIPLMRDLAASTKRDASTRALLVQLYVYLNSVLRDVDASVVSTKLIEISGPEGKEDVMTAAEQLMNIGFAKGEEKGFAKGEEKGFAKGEADAWRRAIEKALAARNVPLGTASRARLLACTDVHVLEQWHERALTVATENDLFNI</sequence>
<feature type="domain" description="Transposase (putative) YhgA-like" evidence="2">
    <location>
        <begin position="5"/>
        <end position="210"/>
    </location>
</feature>
<dbReference type="InterPro" id="IPR010106">
    <property type="entry name" value="RpnA"/>
</dbReference>
<dbReference type="InterPro" id="IPR051699">
    <property type="entry name" value="Rpn/YhgA-like_nuclease"/>
</dbReference>
<accession>A0ABZ2LK38</accession>